<evidence type="ECO:0000313" key="2">
    <source>
        <dbReference type="EMBL" id="KPI43635.1"/>
    </source>
</evidence>
<feature type="region of interest" description="Disordered" evidence="1">
    <location>
        <begin position="573"/>
        <end position="651"/>
    </location>
</feature>
<feature type="region of interest" description="Disordered" evidence="1">
    <location>
        <begin position="406"/>
        <end position="435"/>
    </location>
</feature>
<dbReference type="EMBL" id="LFJN01000005">
    <property type="protein sequence ID" value="KPI43635.1"/>
    <property type="molecule type" value="Genomic_DNA"/>
</dbReference>
<accession>A0A0N1H8U5</accession>
<dbReference type="VEuPathDB" id="FungiDB:AB675_6906"/>
<protein>
    <submittedName>
        <fullName evidence="2">Uncharacterized protein</fullName>
    </submittedName>
</protein>
<name>A0A0N1H8U5_9EURO</name>
<dbReference type="RefSeq" id="XP_018003598.1">
    <property type="nucleotide sequence ID" value="XM_018147231.1"/>
</dbReference>
<organism evidence="2 3">
    <name type="scientific">Cyphellophora attinorum</name>
    <dbReference type="NCBI Taxonomy" id="1664694"/>
    <lineage>
        <taxon>Eukaryota</taxon>
        <taxon>Fungi</taxon>
        <taxon>Dikarya</taxon>
        <taxon>Ascomycota</taxon>
        <taxon>Pezizomycotina</taxon>
        <taxon>Eurotiomycetes</taxon>
        <taxon>Chaetothyriomycetidae</taxon>
        <taxon>Chaetothyriales</taxon>
        <taxon>Cyphellophoraceae</taxon>
        <taxon>Cyphellophora</taxon>
    </lineage>
</organism>
<sequence length="673" mass="76867">MLTTRLLVFREQHLWKEVDKVWMHIFRKGLQASLPLHQARNITLGIVDQSSKPVVLMDELIRTVVDSNGANVLPAQRFALAVPLTRYMSSLDLQNHHADIQKVVQLFQRPGFQLSGSNWNIYVQCLCRSYSPEDRLRAFDIFATKLFPFMPSYRVLDKNRWIAPEAYEATPRHRMHTLPATSFRMLTRVYPDATPPSYMTVVYLARTLLDFEKRAQKGDDHYIKFVQGMYPDQFRRILQLPQLPDRIQLALLLRYRPYSRTPKPPQTPVVTDSGVLGPEPLLDHFTFERIERRGKAISARGRTMDRSQEAEDIAFAEKVLGEIPRERQYLDVRWETAAEQSLRIASQEQEYLRRVQAADDMIRNPGVAMTMSKQSGDITLKTHQDWDSVEDTKKLLKQALDRIGAKSSEVVPQQDEGSVQAKDTESEPRIRTRPGSVDLSDVKRLSDLATQSITEYDQKAARTRRAGTPHATIKYSWPLTRRFLPPLRRKAYLDTAKRKQAEQRAQISLQDARDREYQKRLAMAQGPAENSHQAWSPLFARSRELPSNDQRTLDQQARSVQAAKDAMLQRLQESNVSDGFGDEEPRSFPREQSDSSFWDAGSSLGGTGAFTDLAPDTTNRYLGEPPQDEFGNLHSASQSAFGPESVPPGTLTHEELAEVLGKPKKKKSVRKSR</sequence>
<dbReference type="STRING" id="1664694.A0A0N1H8U5"/>
<comment type="caution">
    <text evidence="2">The sequence shown here is derived from an EMBL/GenBank/DDBJ whole genome shotgun (WGS) entry which is preliminary data.</text>
</comment>
<evidence type="ECO:0000313" key="3">
    <source>
        <dbReference type="Proteomes" id="UP000038010"/>
    </source>
</evidence>
<proteinExistence type="predicted"/>
<dbReference type="Proteomes" id="UP000038010">
    <property type="component" value="Unassembled WGS sequence"/>
</dbReference>
<dbReference type="AlphaFoldDB" id="A0A0N1H8U5"/>
<gene>
    <name evidence="2" type="ORF">AB675_6906</name>
</gene>
<feature type="compositionally biased region" description="Basic and acidic residues" evidence="1">
    <location>
        <begin position="583"/>
        <end position="593"/>
    </location>
</feature>
<keyword evidence="3" id="KW-1185">Reference proteome</keyword>
<dbReference type="GeneID" id="28739110"/>
<dbReference type="OrthoDB" id="185373at2759"/>
<reference evidence="2 3" key="1">
    <citation type="submission" date="2015-06" db="EMBL/GenBank/DDBJ databases">
        <title>Draft genome of the ant-associated black yeast Phialophora attae CBS 131958.</title>
        <authorList>
            <person name="Moreno L.F."/>
            <person name="Stielow B.J."/>
            <person name="de Hoog S."/>
            <person name="Vicente V.A."/>
            <person name="Weiss V.A."/>
            <person name="de Vries M."/>
            <person name="Cruz L.M."/>
            <person name="Souza E.M."/>
        </authorList>
    </citation>
    <scope>NUCLEOTIDE SEQUENCE [LARGE SCALE GENOMIC DNA]</scope>
    <source>
        <strain evidence="2 3">CBS 131958</strain>
    </source>
</reference>
<evidence type="ECO:0000256" key="1">
    <source>
        <dbReference type="SAM" id="MobiDB-lite"/>
    </source>
</evidence>